<proteinExistence type="predicted"/>
<evidence type="ECO:0000256" key="3">
    <source>
        <dbReference type="ARBA" id="ARBA00023170"/>
    </source>
</evidence>
<keyword evidence="1" id="KW-0805">Transcription regulation</keyword>
<gene>
    <name evidence="5" type="ORF">SVUK_LOCUS19075</name>
</gene>
<dbReference type="PROSITE" id="PS51843">
    <property type="entry name" value="NR_LBD"/>
    <property type="match status" value="1"/>
</dbReference>
<evidence type="ECO:0000313" key="6">
    <source>
        <dbReference type="Proteomes" id="UP000270094"/>
    </source>
</evidence>
<protein>
    <recommendedName>
        <fullName evidence="4">NR LBD domain-containing protein</fullName>
    </recommendedName>
</protein>
<sequence>MLYDYTIAFMEFDELQPFEKQAVYRYVCGVDNLLNSAYFTCCLAYEEKLMVLNSCEYLCVDPMPMTGDEPWAQHLFTNSEDLDRYKSIIPRKAALWQSLVVPFHDLNLQFDEFCLLKALVCWHIKRDGNHSLLLIYVDLSTSGY</sequence>
<dbReference type="OrthoDB" id="5793246at2759"/>
<evidence type="ECO:0000256" key="2">
    <source>
        <dbReference type="ARBA" id="ARBA00023163"/>
    </source>
</evidence>
<dbReference type="InterPro" id="IPR035500">
    <property type="entry name" value="NHR-like_dom_sf"/>
</dbReference>
<dbReference type="InterPro" id="IPR000536">
    <property type="entry name" value="Nucl_hrmn_rcpt_lig-bd"/>
</dbReference>
<organism evidence="5 6">
    <name type="scientific">Strongylus vulgaris</name>
    <name type="common">Blood worm</name>
    <dbReference type="NCBI Taxonomy" id="40348"/>
    <lineage>
        <taxon>Eukaryota</taxon>
        <taxon>Metazoa</taxon>
        <taxon>Ecdysozoa</taxon>
        <taxon>Nematoda</taxon>
        <taxon>Chromadorea</taxon>
        <taxon>Rhabditida</taxon>
        <taxon>Rhabditina</taxon>
        <taxon>Rhabditomorpha</taxon>
        <taxon>Strongyloidea</taxon>
        <taxon>Strongylidae</taxon>
        <taxon>Strongylus</taxon>
    </lineage>
</organism>
<dbReference type="Gene3D" id="1.10.565.10">
    <property type="entry name" value="Retinoid X Receptor"/>
    <property type="match status" value="1"/>
</dbReference>
<evidence type="ECO:0000259" key="4">
    <source>
        <dbReference type="PROSITE" id="PS51843"/>
    </source>
</evidence>
<dbReference type="Pfam" id="PF00104">
    <property type="entry name" value="Hormone_recep"/>
    <property type="match status" value="1"/>
</dbReference>
<keyword evidence="6" id="KW-1185">Reference proteome</keyword>
<dbReference type="AlphaFoldDB" id="A0A3P7K6U0"/>
<feature type="domain" description="NR LBD" evidence="4">
    <location>
        <begin position="1"/>
        <end position="144"/>
    </location>
</feature>
<keyword evidence="2" id="KW-0804">Transcription</keyword>
<dbReference type="SUPFAM" id="SSF48508">
    <property type="entry name" value="Nuclear receptor ligand-binding domain"/>
    <property type="match status" value="1"/>
</dbReference>
<evidence type="ECO:0000313" key="5">
    <source>
        <dbReference type="EMBL" id="VDM84077.1"/>
    </source>
</evidence>
<dbReference type="EMBL" id="UYYB01127379">
    <property type="protein sequence ID" value="VDM84077.1"/>
    <property type="molecule type" value="Genomic_DNA"/>
</dbReference>
<dbReference type="Proteomes" id="UP000270094">
    <property type="component" value="Unassembled WGS sequence"/>
</dbReference>
<accession>A0A3P7K6U0</accession>
<keyword evidence="3" id="KW-0675">Receptor</keyword>
<evidence type="ECO:0000256" key="1">
    <source>
        <dbReference type="ARBA" id="ARBA00023015"/>
    </source>
</evidence>
<reference evidence="5 6" key="1">
    <citation type="submission" date="2018-11" db="EMBL/GenBank/DDBJ databases">
        <authorList>
            <consortium name="Pathogen Informatics"/>
        </authorList>
    </citation>
    <scope>NUCLEOTIDE SEQUENCE [LARGE SCALE GENOMIC DNA]</scope>
</reference>
<name>A0A3P7K6U0_STRVU</name>